<dbReference type="KEGG" id="psty:BFS30_04780"/>
<evidence type="ECO:0000313" key="3">
    <source>
        <dbReference type="Proteomes" id="UP000094313"/>
    </source>
</evidence>
<proteinExistence type="predicted"/>
<name>A0A1D7QD07_9SPHI</name>
<evidence type="ECO:0000256" key="1">
    <source>
        <dbReference type="SAM" id="Phobius"/>
    </source>
</evidence>
<keyword evidence="3" id="KW-1185">Reference proteome</keyword>
<keyword evidence="1" id="KW-0472">Membrane</keyword>
<reference evidence="2 3" key="1">
    <citation type="submission" date="2016-08" db="EMBL/GenBank/DDBJ databases">
        <authorList>
            <person name="Seilhamer J.J."/>
        </authorList>
    </citation>
    <scope>NUCLEOTIDE SEQUENCE [LARGE SCALE GENOMIC DNA]</scope>
    <source>
        <strain evidence="2 3">DX4</strain>
    </source>
</reference>
<keyword evidence="1" id="KW-0812">Transmembrane</keyword>
<organism evidence="2 3">
    <name type="scientific">Pedobacter steynii</name>
    <dbReference type="NCBI Taxonomy" id="430522"/>
    <lineage>
        <taxon>Bacteria</taxon>
        <taxon>Pseudomonadati</taxon>
        <taxon>Bacteroidota</taxon>
        <taxon>Sphingobacteriia</taxon>
        <taxon>Sphingobacteriales</taxon>
        <taxon>Sphingobacteriaceae</taxon>
        <taxon>Pedobacter</taxon>
    </lineage>
</organism>
<dbReference type="EMBL" id="CP017141">
    <property type="protein sequence ID" value="AOM76527.1"/>
    <property type="molecule type" value="Genomic_DNA"/>
</dbReference>
<dbReference type="RefSeq" id="WP_069378223.1">
    <property type="nucleotide sequence ID" value="NZ_CP017141.1"/>
</dbReference>
<protein>
    <recommendedName>
        <fullName evidence="4">Prepilin-type N-terminal cleavage/methylation domain-containing protein</fullName>
    </recommendedName>
</protein>
<evidence type="ECO:0008006" key="4">
    <source>
        <dbReference type="Google" id="ProtNLM"/>
    </source>
</evidence>
<dbReference type="AlphaFoldDB" id="A0A1D7QD07"/>
<keyword evidence="1" id="KW-1133">Transmembrane helix</keyword>
<accession>A0A1D7QD07</accession>
<evidence type="ECO:0000313" key="2">
    <source>
        <dbReference type="EMBL" id="AOM76527.1"/>
    </source>
</evidence>
<gene>
    <name evidence="2" type="ORF">BFS30_04780</name>
</gene>
<feature type="transmembrane region" description="Helical" evidence="1">
    <location>
        <begin position="6"/>
        <end position="35"/>
    </location>
</feature>
<dbReference type="Proteomes" id="UP000094313">
    <property type="component" value="Chromosome"/>
</dbReference>
<sequence length="157" mass="18059">MLHKKIPAFTLMEVTIAMLIAAIAIGVTFTAYRIVSGVYLDFTRKQNKVATFTIADQLLKQDFFKAKRIIRSNDGLTFEMKAGLINYSFKHDYILRDQFSLGIDTFKLKTSRLIFLFENEEATNGHLVDKCSFETEVSAEPALLYYRKVYSAEDLFE</sequence>